<evidence type="ECO:0000313" key="4">
    <source>
        <dbReference type="Proteomes" id="UP001066276"/>
    </source>
</evidence>
<dbReference type="EMBL" id="JANPWB010000003">
    <property type="protein sequence ID" value="KAJ1196787.1"/>
    <property type="molecule type" value="Genomic_DNA"/>
</dbReference>
<feature type="region of interest" description="Disordered" evidence="1">
    <location>
        <begin position="133"/>
        <end position="157"/>
    </location>
</feature>
<dbReference type="AlphaFoldDB" id="A0AAV7V9L2"/>
<feature type="chain" id="PRO_5043653179" description="Secreted protein" evidence="2">
    <location>
        <begin position="28"/>
        <end position="157"/>
    </location>
</feature>
<evidence type="ECO:0000256" key="2">
    <source>
        <dbReference type="SAM" id="SignalP"/>
    </source>
</evidence>
<comment type="caution">
    <text evidence="3">The sequence shown here is derived from an EMBL/GenBank/DDBJ whole genome shotgun (WGS) entry which is preliminary data.</text>
</comment>
<feature type="compositionally biased region" description="Polar residues" evidence="1">
    <location>
        <begin position="148"/>
        <end position="157"/>
    </location>
</feature>
<keyword evidence="2" id="KW-0732">Signal</keyword>
<keyword evidence="4" id="KW-1185">Reference proteome</keyword>
<protein>
    <recommendedName>
        <fullName evidence="5">Secreted protein</fullName>
    </recommendedName>
</protein>
<feature type="signal peptide" evidence="2">
    <location>
        <begin position="1"/>
        <end position="27"/>
    </location>
</feature>
<evidence type="ECO:0008006" key="5">
    <source>
        <dbReference type="Google" id="ProtNLM"/>
    </source>
</evidence>
<accession>A0AAV7V9L2</accession>
<gene>
    <name evidence="3" type="ORF">NDU88_000651</name>
</gene>
<evidence type="ECO:0000256" key="1">
    <source>
        <dbReference type="SAM" id="MobiDB-lite"/>
    </source>
</evidence>
<name>A0AAV7V9L2_PLEWA</name>
<sequence length="157" mass="18050">MAPWWTGPFPLFSWLSYSLVYPPFSDACLLSVGEARLFPRCLYRLPRRPPCTWLRRPSRLSHDPRSEVCVKRRPTPVLLLIMRQEMELQVRGRVTRLGGPPAVPRPKINGVRRRPLSVFLLIRWREMELRVRGGQETSAPPEGVASPSVRSPVQMSP</sequence>
<reference evidence="3" key="1">
    <citation type="journal article" date="2022" name="bioRxiv">
        <title>Sequencing and chromosome-scale assembly of the giantPleurodeles waltlgenome.</title>
        <authorList>
            <person name="Brown T."/>
            <person name="Elewa A."/>
            <person name="Iarovenko S."/>
            <person name="Subramanian E."/>
            <person name="Araus A.J."/>
            <person name="Petzold A."/>
            <person name="Susuki M."/>
            <person name="Suzuki K.-i.T."/>
            <person name="Hayashi T."/>
            <person name="Toyoda A."/>
            <person name="Oliveira C."/>
            <person name="Osipova E."/>
            <person name="Leigh N.D."/>
            <person name="Simon A."/>
            <person name="Yun M.H."/>
        </authorList>
    </citation>
    <scope>NUCLEOTIDE SEQUENCE</scope>
    <source>
        <strain evidence="3">20211129_DDA</strain>
        <tissue evidence="3">Liver</tissue>
    </source>
</reference>
<dbReference type="Proteomes" id="UP001066276">
    <property type="component" value="Chromosome 2_1"/>
</dbReference>
<proteinExistence type="predicted"/>
<organism evidence="3 4">
    <name type="scientific">Pleurodeles waltl</name>
    <name type="common">Iberian ribbed newt</name>
    <dbReference type="NCBI Taxonomy" id="8319"/>
    <lineage>
        <taxon>Eukaryota</taxon>
        <taxon>Metazoa</taxon>
        <taxon>Chordata</taxon>
        <taxon>Craniata</taxon>
        <taxon>Vertebrata</taxon>
        <taxon>Euteleostomi</taxon>
        <taxon>Amphibia</taxon>
        <taxon>Batrachia</taxon>
        <taxon>Caudata</taxon>
        <taxon>Salamandroidea</taxon>
        <taxon>Salamandridae</taxon>
        <taxon>Pleurodelinae</taxon>
        <taxon>Pleurodeles</taxon>
    </lineage>
</organism>
<evidence type="ECO:0000313" key="3">
    <source>
        <dbReference type="EMBL" id="KAJ1196787.1"/>
    </source>
</evidence>